<organism evidence="1 2">
    <name type="scientific">Irregularibacter muris</name>
    <dbReference type="NCBI Taxonomy" id="1796619"/>
    <lineage>
        <taxon>Bacteria</taxon>
        <taxon>Bacillati</taxon>
        <taxon>Bacillota</taxon>
        <taxon>Clostridia</taxon>
        <taxon>Eubacteriales</taxon>
        <taxon>Eubacteriaceae</taxon>
        <taxon>Irregularibacter</taxon>
    </lineage>
</organism>
<accession>A0AAE3KYY5</accession>
<protein>
    <submittedName>
        <fullName evidence="1">Uncharacterized protein</fullName>
    </submittedName>
</protein>
<proteinExistence type="predicted"/>
<dbReference type="EMBL" id="JANKAS010000002">
    <property type="protein sequence ID" value="MCR1897826.1"/>
    <property type="molecule type" value="Genomic_DNA"/>
</dbReference>
<keyword evidence="2" id="KW-1185">Reference proteome</keyword>
<name>A0AAE3KYY5_9FIRM</name>
<gene>
    <name evidence="1" type="ORF">NSA47_02335</name>
</gene>
<dbReference type="RefSeq" id="WP_257529276.1">
    <property type="nucleotide sequence ID" value="NZ_JANKAS010000002.1"/>
</dbReference>
<sequence>MIEKITLDMLNENSVSVKKQQYINHEGMEYPIGQPHRRAYVNSVRGRQEVETELPEQQRNAILSVWGGKPTVDESTVE</sequence>
<dbReference type="Proteomes" id="UP001205748">
    <property type="component" value="Unassembled WGS sequence"/>
</dbReference>
<reference evidence="1" key="1">
    <citation type="submission" date="2022-07" db="EMBL/GenBank/DDBJ databases">
        <title>Enhanced cultured diversity of the mouse gut microbiota enables custom-made synthetic communities.</title>
        <authorList>
            <person name="Afrizal A."/>
        </authorList>
    </citation>
    <scope>NUCLEOTIDE SEQUENCE</scope>
    <source>
        <strain evidence="1">DSM 28593</strain>
    </source>
</reference>
<evidence type="ECO:0000313" key="1">
    <source>
        <dbReference type="EMBL" id="MCR1897826.1"/>
    </source>
</evidence>
<comment type="caution">
    <text evidence="1">The sequence shown here is derived from an EMBL/GenBank/DDBJ whole genome shotgun (WGS) entry which is preliminary data.</text>
</comment>
<dbReference type="AlphaFoldDB" id="A0AAE3KYY5"/>
<evidence type="ECO:0000313" key="2">
    <source>
        <dbReference type="Proteomes" id="UP001205748"/>
    </source>
</evidence>